<name>W9WJ45_9EURO</name>
<evidence type="ECO:0000313" key="4">
    <source>
        <dbReference type="Proteomes" id="UP000019473"/>
    </source>
</evidence>
<dbReference type="VEuPathDB" id="FungiDB:A1O7_01329"/>
<comment type="caution">
    <text evidence="3">The sequence shown here is derived from an EMBL/GenBank/DDBJ whole genome shotgun (WGS) entry which is preliminary data.</text>
</comment>
<dbReference type="AlphaFoldDB" id="W9WJ45"/>
<dbReference type="eggNOG" id="ENOG502RZ0H">
    <property type="taxonomic scope" value="Eukaryota"/>
</dbReference>
<dbReference type="PANTHER" id="PTHR28047:SF5">
    <property type="entry name" value="PROTEIN DCG1"/>
    <property type="match status" value="1"/>
</dbReference>
<gene>
    <name evidence="3" type="ORF">A1O7_01329</name>
</gene>
<dbReference type="InterPro" id="IPR052186">
    <property type="entry name" value="Hydantoin_racemase-like"/>
</dbReference>
<dbReference type="STRING" id="1182544.W9WJ45"/>
<accession>W9WJ45</accession>
<dbReference type="HOGENOM" id="CLU_053002_1_1_1"/>
<sequence>MTTFDPSPSPSTAGATPIRILIINPNTSRHMTDALRPVVASLRLPLADYTFFTCPAPGIPSINSPADAAESARICLPHVIPLLDTHDCVLVACYSQHPLVGQLKRECAALKSKSRSAPKKYVTGIFEASVLASLALVDSSDGGGDGDGDDVAPAFGIVSTGKIWETALQGAVEEFLGVDAPTPHSRSRSRFVGCETTGLNASELHDLDGAEVRAKMMDATKRLLRRGKIGGGGGGGGSNSGSTSNSRSRSRVQAICLGCAGMVGLDDAVRKACVEELGDEVGDAVYIVDGVKAGVGMLYGFARGGF</sequence>
<keyword evidence="4" id="KW-1185">Reference proteome</keyword>
<dbReference type="PANTHER" id="PTHR28047">
    <property type="entry name" value="PROTEIN DCG1"/>
    <property type="match status" value="1"/>
</dbReference>
<dbReference type="InterPro" id="IPR015942">
    <property type="entry name" value="Asp/Glu/hydantoin_racemase"/>
</dbReference>
<feature type="compositionally biased region" description="Gly residues" evidence="2">
    <location>
        <begin position="229"/>
        <end position="239"/>
    </location>
</feature>
<dbReference type="Gene3D" id="3.40.50.12500">
    <property type="match status" value="1"/>
</dbReference>
<dbReference type="GeneID" id="19175942"/>
<dbReference type="GO" id="GO:0047661">
    <property type="term" value="F:amino-acid racemase activity"/>
    <property type="evidence" value="ECO:0007669"/>
    <property type="project" value="InterPro"/>
</dbReference>
<dbReference type="Pfam" id="PF01177">
    <property type="entry name" value="Asp_Glu_race"/>
    <property type="match status" value="1"/>
</dbReference>
<dbReference type="Proteomes" id="UP000019473">
    <property type="component" value="Unassembled WGS sequence"/>
</dbReference>
<protein>
    <recommendedName>
        <fullName evidence="5">DCG1-like protein</fullName>
    </recommendedName>
</protein>
<organism evidence="3 4">
    <name type="scientific">Cladophialophora yegresii CBS 114405</name>
    <dbReference type="NCBI Taxonomy" id="1182544"/>
    <lineage>
        <taxon>Eukaryota</taxon>
        <taxon>Fungi</taxon>
        <taxon>Dikarya</taxon>
        <taxon>Ascomycota</taxon>
        <taxon>Pezizomycotina</taxon>
        <taxon>Eurotiomycetes</taxon>
        <taxon>Chaetothyriomycetidae</taxon>
        <taxon>Chaetothyriales</taxon>
        <taxon>Herpotrichiellaceae</taxon>
        <taxon>Cladophialophora</taxon>
    </lineage>
</organism>
<evidence type="ECO:0000256" key="2">
    <source>
        <dbReference type="SAM" id="MobiDB-lite"/>
    </source>
</evidence>
<reference evidence="3 4" key="1">
    <citation type="submission" date="2013-03" db="EMBL/GenBank/DDBJ databases">
        <title>The Genome Sequence of Cladophialophora yegresii CBS 114405.</title>
        <authorList>
            <consortium name="The Broad Institute Genomics Platform"/>
            <person name="Cuomo C."/>
            <person name="de Hoog S."/>
            <person name="Gorbushina A."/>
            <person name="Walker B."/>
            <person name="Young S.K."/>
            <person name="Zeng Q."/>
            <person name="Gargeya S."/>
            <person name="Fitzgerald M."/>
            <person name="Haas B."/>
            <person name="Abouelleil A."/>
            <person name="Allen A.W."/>
            <person name="Alvarado L."/>
            <person name="Arachchi H.M."/>
            <person name="Berlin A.M."/>
            <person name="Chapman S.B."/>
            <person name="Gainer-Dewar J."/>
            <person name="Goldberg J."/>
            <person name="Griggs A."/>
            <person name="Gujja S."/>
            <person name="Hansen M."/>
            <person name="Howarth C."/>
            <person name="Imamovic A."/>
            <person name="Ireland A."/>
            <person name="Larimer J."/>
            <person name="McCowan C."/>
            <person name="Murphy C."/>
            <person name="Pearson M."/>
            <person name="Poon T.W."/>
            <person name="Priest M."/>
            <person name="Roberts A."/>
            <person name="Saif S."/>
            <person name="Shea T."/>
            <person name="Sisk P."/>
            <person name="Sykes S."/>
            <person name="Wortman J."/>
            <person name="Nusbaum C."/>
            <person name="Birren B."/>
        </authorList>
    </citation>
    <scope>NUCLEOTIDE SEQUENCE [LARGE SCALE GENOMIC DNA]</scope>
    <source>
        <strain evidence="3 4">CBS 114405</strain>
    </source>
</reference>
<proteinExistence type="inferred from homology"/>
<evidence type="ECO:0000256" key="1">
    <source>
        <dbReference type="ARBA" id="ARBA00038414"/>
    </source>
</evidence>
<dbReference type="RefSeq" id="XP_007753557.1">
    <property type="nucleotide sequence ID" value="XM_007755367.1"/>
</dbReference>
<dbReference type="EMBL" id="AMGW01000001">
    <property type="protein sequence ID" value="EXJ64990.1"/>
    <property type="molecule type" value="Genomic_DNA"/>
</dbReference>
<feature type="region of interest" description="Disordered" evidence="2">
    <location>
        <begin position="226"/>
        <end position="247"/>
    </location>
</feature>
<comment type="similarity">
    <text evidence="1">Belongs to the HyuE racemase family.</text>
</comment>
<evidence type="ECO:0000313" key="3">
    <source>
        <dbReference type="EMBL" id="EXJ64990.1"/>
    </source>
</evidence>
<dbReference type="OrthoDB" id="412018at2759"/>
<evidence type="ECO:0008006" key="5">
    <source>
        <dbReference type="Google" id="ProtNLM"/>
    </source>
</evidence>
<dbReference type="InterPro" id="IPR053714">
    <property type="entry name" value="Iso_Racemase_Enz_sf"/>
</dbReference>